<sequence>MRFLILLGVLLVPLAYLDGAGLLPVIQAVLPVVGLLGLLVALLSVLTRDAPGTVVAVAASLALLVPVLPWAPRAAVPAAQAHGEDLRVVTINTEFGGADPDGIVAAVREHDADVLVLLEETPQHWRALGAAGLRGLLPHATGTVSDSAAGTVVATRDPATCLDTTIACGRVVPAVRSADEPFTQVSLRLAGGTVLRGAHPFPPVGARAATWHTSLQSLQRWVHDAHGHEPRLVVTGDLNAGPGHPAFRAIADGLDQGPRAWPWQPTWPLGSLVPPFVQIDHVLTRGFAVVDEATLRVPGTDHAGVRAHLRPTR</sequence>
<keyword evidence="1" id="KW-0812">Transmembrane</keyword>
<keyword evidence="1" id="KW-1133">Transmembrane helix</keyword>
<dbReference type="RefSeq" id="WP_284303295.1">
    <property type="nucleotide sequence ID" value="NZ_BSUO01000001.1"/>
</dbReference>
<dbReference type="InterPro" id="IPR005135">
    <property type="entry name" value="Endo/exonuclease/phosphatase"/>
</dbReference>
<feature type="domain" description="Endonuclease/exonuclease/phosphatase" evidence="2">
    <location>
        <begin position="89"/>
        <end position="302"/>
    </location>
</feature>
<evidence type="ECO:0000256" key="1">
    <source>
        <dbReference type="SAM" id="Phobius"/>
    </source>
</evidence>
<dbReference type="InterPro" id="IPR036691">
    <property type="entry name" value="Endo/exonu/phosph_ase_sf"/>
</dbReference>
<evidence type="ECO:0000313" key="3">
    <source>
        <dbReference type="EMBL" id="GMA39365.1"/>
    </source>
</evidence>
<proteinExistence type="predicted"/>
<evidence type="ECO:0000259" key="2">
    <source>
        <dbReference type="Pfam" id="PF03372"/>
    </source>
</evidence>
<protein>
    <recommendedName>
        <fullName evidence="2">Endonuclease/exonuclease/phosphatase domain-containing protein</fullName>
    </recommendedName>
</protein>
<dbReference type="Proteomes" id="UP001157126">
    <property type="component" value="Unassembled WGS sequence"/>
</dbReference>
<dbReference type="Pfam" id="PF03372">
    <property type="entry name" value="Exo_endo_phos"/>
    <property type="match status" value="1"/>
</dbReference>
<reference evidence="4" key="1">
    <citation type="journal article" date="2019" name="Int. J. Syst. Evol. Microbiol.">
        <title>The Global Catalogue of Microorganisms (GCM) 10K type strain sequencing project: providing services to taxonomists for standard genome sequencing and annotation.</title>
        <authorList>
            <consortium name="The Broad Institute Genomics Platform"/>
            <consortium name="The Broad Institute Genome Sequencing Center for Infectious Disease"/>
            <person name="Wu L."/>
            <person name="Ma J."/>
        </authorList>
    </citation>
    <scope>NUCLEOTIDE SEQUENCE [LARGE SCALE GENOMIC DNA]</scope>
    <source>
        <strain evidence="4">NBRC 113072</strain>
    </source>
</reference>
<organism evidence="3 4">
    <name type="scientific">Mobilicoccus caccae</name>
    <dbReference type="NCBI Taxonomy" id="1859295"/>
    <lineage>
        <taxon>Bacteria</taxon>
        <taxon>Bacillati</taxon>
        <taxon>Actinomycetota</taxon>
        <taxon>Actinomycetes</taxon>
        <taxon>Micrococcales</taxon>
        <taxon>Dermatophilaceae</taxon>
        <taxon>Mobilicoccus</taxon>
    </lineage>
</organism>
<dbReference type="SUPFAM" id="SSF56219">
    <property type="entry name" value="DNase I-like"/>
    <property type="match status" value="1"/>
</dbReference>
<feature type="transmembrane region" description="Helical" evidence="1">
    <location>
        <begin position="53"/>
        <end position="71"/>
    </location>
</feature>
<feature type="transmembrane region" description="Helical" evidence="1">
    <location>
        <begin position="29"/>
        <end position="46"/>
    </location>
</feature>
<keyword evidence="4" id="KW-1185">Reference proteome</keyword>
<keyword evidence="1" id="KW-0472">Membrane</keyword>
<comment type="caution">
    <text evidence="3">The sequence shown here is derived from an EMBL/GenBank/DDBJ whole genome shotgun (WGS) entry which is preliminary data.</text>
</comment>
<name>A0ABQ6IN79_9MICO</name>
<dbReference type="Gene3D" id="3.60.10.10">
    <property type="entry name" value="Endonuclease/exonuclease/phosphatase"/>
    <property type="match status" value="1"/>
</dbReference>
<accession>A0ABQ6IN79</accession>
<dbReference type="EMBL" id="BSUO01000001">
    <property type="protein sequence ID" value="GMA39365.1"/>
    <property type="molecule type" value="Genomic_DNA"/>
</dbReference>
<evidence type="ECO:0000313" key="4">
    <source>
        <dbReference type="Proteomes" id="UP001157126"/>
    </source>
</evidence>
<gene>
    <name evidence="3" type="ORF">GCM10025883_14100</name>
</gene>